<dbReference type="AlphaFoldDB" id="B2A8M9"/>
<evidence type="ECO:0000256" key="1">
    <source>
        <dbReference type="ARBA" id="ARBA00005656"/>
    </source>
</evidence>
<gene>
    <name evidence="5" type="ordered locus">Nther_2347</name>
</gene>
<evidence type="ECO:0000313" key="6">
    <source>
        <dbReference type="Proteomes" id="UP000001683"/>
    </source>
</evidence>
<keyword evidence="6" id="KW-1185">Reference proteome</keyword>
<dbReference type="STRING" id="457570.Nther_2347"/>
<feature type="domain" description="Phosphate acetyl/butaryl transferase" evidence="4">
    <location>
        <begin position="81"/>
        <end position="296"/>
    </location>
</feature>
<dbReference type="EMBL" id="CP001034">
    <property type="protein sequence ID" value="ACB85912.1"/>
    <property type="molecule type" value="Genomic_DNA"/>
</dbReference>
<dbReference type="RefSeq" id="WP_012448762.1">
    <property type="nucleotide sequence ID" value="NC_010718.1"/>
</dbReference>
<dbReference type="PIRSF" id="PIRSF000428">
    <property type="entry name" value="P_Ac_trans"/>
    <property type="match status" value="1"/>
</dbReference>
<reference evidence="5 6" key="2">
    <citation type="journal article" date="2011" name="J. Bacteriol.">
        <title>Complete genome sequence of the anaerobic, halophilic alkalithermophile Natranaerobius thermophilus JW/NM-WN-LF.</title>
        <authorList>
            <person name="Zhao B."/>
            <person name="Mesbah N.M."/>
            <person name="Dalin E."/>
            <person name="Goodwin L."/>
            <person name="Nolan M."/>
            <person name="Pitluck S."/>
            <person name="Chertkov O."/>
            <person name="Brettin T.S."/>
            <person name="Han J."/>
            <person name="Larimer F.W."/>
            <person name="Land M.L."/>
            <person name="Hauser L."/>
            <person name="Kyrpides N."/>
            <person name="Wiegel J."/>
        </authorList>
    </citation>
    <scope>NUCLEOTIDE SEQUENCE [LARGE SCALE GENOMIC DNA]</scope>
    <source>
        <strain evidence="6">ATCC BAA-1301 / DSM 18059 / JW/NM-WN-LF</strain>
    </source>
</reference>
<dbReference type="InParanoid" id="B2A8M9"/>
<evidence type="ECO:0000313" key="5">
    <source>
        <dbReference type="EMBL" id="ACB85912.1"/>
    </source>
</evidence>
<dbReference type="PANTHER" id="PTHR43356">
    <property type="entry name" value="PHOSPHATE ACETYLTRANSFERASE"/>
    <property type="match status" value="1"/>
</dbReference>
<evidence type="ECO:0000259" key="4">
    <source>
        <dbReference type="Pfam" id="PF01515"/>
    </source>
</evidence>
<proteinExistence type="inferred from homology"/>
<dbReference type="InterPro" id="IPR002505">
    <property type="entry name" value="PTA_PTB"/>
</dbReference>
<reference evidence="5 6" key="1">
    <citation type="submission" date="2008-04" db="EMBL/GenBank/DDBJ databases">
        <title>Complete sequence of chromosome of Natranaerobius thermophilus JW/NM-WN-LF.</title>
        <authorList>
            <consortium name="US DOE Joint Genome Institute"/>
            <person name="Copeland A."/>
            <person name="Lucas S."/>
            <person name="Lapidus A."/>
            <person name="Glavina del Rio T."/>
            <person name="Dalin E."/>
            <person name="Tice H."/>
            <person name="Bruce D."/>
            <person name="Goodwin L."/>
            <person name="Pitluck S."/>
            <person name="Chertkov O."/>
            <person name="Brettin T."/>
            <person name="Detter J.C."/>
            <person name="Han C."/>
            <person name="Kuske C.R."/>
            <person name="Schmutz J."/>
            <person name="Larimer F."/>
            <person name="Land M."/>
            <person name="Hauser L."/>
            <person name="Kyrpides N."/>
            <person name="Lykidis A."/>
            <person name="Mesbah N.M."/>
            <person name="Wiegel J."/>
        </authorList>
    </citation>
    <scope>NUCLEOTIDE SEQUENCE [LARGE SCALE GENOMIC DNA]</scope>
    <source>
        <strain evidence="6">ATCC BAA-1301 / DSM 18059 / JW/NM-WN-LF</strain>
    </source>
</reference>
<name>B2A8M9_NATTJ</name>
<protein>
    <submittedName>
        <fullName evidence="5">Phosphate butyryltransferase</fullName>
        <ecNumber evidence="5">2.3.1.19</ecNumber>
    </submittedName>
</protein>
<comment type="similarity">
    <text evidence="1">Belongs to the phosphate acetyltransferase and butyryltransferase family.</text>
</comment>
<dbReference type="eggNOG" id="COG0280">
    <property type="taxonomic scope" value="Bacteria"/>
</dbReference>
<dbReference type="EC" id="2.3.1.19" evidence="5"/>
<keyword evidence="3 5" id="KW-0012">Acyltransferase</keyword>
<sequence>MYKDFSELLASARKMNPVKLSVAAAEDEHVLEAVKQAIKDNLNLEFSLVGDGEKIEKLRQKMGMDQLQAISVIDAKNPRHAAELAVKEVSQGDANYLMKGLVSTKDFLKEVLHQEYGLRTGRTLSHIGAFEIETYPRVFFMTDGGINPNPALEDKEVIIKNSVEFVRALGIKEPKVAVLAAVETVNPKMEATIDGANLAKMQERSQIKGAWIDGPLALDNAIDENAAKHKGITSPVAGKADILLVPDIESGNLLGKSITFLGGGTMAGMVVGAQVPIVLTSRADSVRSKMTSMALGALASQGNA</sequence>
<keyword evidence="2 5" id="KW-0808">Transferase</keyword>
<dbReference type="SUPFAM" id="SSF53659">
    <property type="entry name" value="Isocitrate/Isopropylmalate dehydrogenase-like"/>
    <property type="match status" value="1"/>
</dbReference>
<dbReference type="OrthoDB" id="9774179at2"/>
<dbReference type="NCBIfam" id="NF006045">
    <property type="entry name" value="PRK08190.1"/>
    <property type="match status" value="1"/>
</dbReference>
<dbReference type="GO" id="GO:0050182">
    <property type="term" value="F:phosphate butyryltransferase activity"/>
    <property type="evidence" value="ECO:0007669"/>
    <property type="project" value="UniProtKB-EC"/>
</dbReference>
<dbReference type="PANTHER" id="PTHR43356:SF2">
    <property type="entry name" value="PHOSPHATE ACETYLTRANSFERASE"/>
    <property type="match status" value="1"/>
</dbReference>
<evidence type="ECO:0000256" key="3">
    <source>
        <dbReference type="ARBA" id="ARBA00023315"/>
    </source>
</evidence>
<dbReference type="InterPro" id="IPR050500">
    <property type="entry name" value="Phos_Acetyltrans/Butyryltrans"/>
</dbReference>
<dbReference type="Gene3D" id="3.40.718.10">
    <property type="entry name" value="Isopropylmalate Dehydrogenase"/>
    <property type="match status" value="1"/>
</dbReference>
<dbReference type="Proteomes" id="UP000001683">
    <property type="component" value="Chromosome"/>
</dbReference>
<dbReference type="HOGENOM" id="CLU_056531_0_0_9"/>
<dbReference type="InterPro" id="IPR012147">
    <property type="entry name" value="P_Ac_Bu_trans"/>
</dbReference>
<evidence type="ECO:0000256" key="2">
    <source>
        <dbReference type="ARBA" id="ARBA00022679"/>
    </source>
</evidence>
<dbReference type="Pfam" id="PF01515">
    <property type="entry name" value="PTA_PTB"/>
    <property type="match status" value="1"/>
</dbReference>
<dbReference type="KEGG" id="nth:Nther_2347"/>
<organism evidence="5 6">
    <name type="scientific">Natranaerobius thermophilus (strain ATCC BAA-1301 / DSM 18059 / JW/NM-WN-LF)</name>
    <dbReference type="NCBI Taxonomy" id="457570"/>
    <lineage>
        <taxon>Bacteria</taxon>
        <taxon>Bacillati</taxon>
        <taxon>Bacillota</taxon>
        <taxon>Clostridia</taxon>
        <taxon>Natranaerobiales</taxon>
        <taxon>Natranaerobiaceae</taxon>
        <taxon>Natranaerobius</taxon>
    </lineage>
</organism>
<accession>B2A8M9</accession>